<protein>
    <submittedName>
        <fullName evidence="1">(Mediterranean fruit fly) hypothetical protein</fullName>
    </submittedName>
</protein>
<organism evidence="1 2">
    <name type="scientific">Ceratitis capitata</name>
    <name type="common">Mediterranean fruit fly</name>
    <name type="synonym">Tephritis capitata</name>
    <dbReference type="NCBI Taxonomy" id="7213"/>
    <lineage>
        <taxon>Eukaryota</taxon>
        <taxon>Metazoa</taxon>
        <taxon>Ecdysozoa</taxon>
        <taxon>Arthropoda</taxon>
        <taxon>Hexapoda</taxon>
        <taxon>Insecta</taxon>
        <taxon>Pterygota</taxon>
        <taxon>Neoptera</taxon>
        <taxon>Endopterygota</taxon>
        <taxon>Diptera</taxon>
        <taxon>Brachycera</taxon>
        <taxon>Muscomorpha</taxon>
        <taxon>Tephritoidea</taxon>
        <taxon>Tephritidae</taxon>
        <taxon>Ceratitis</taxon>
        <taxon>Ceratitis</taxon>
    </lineage>
</organism>
<dbReference type="EMBL" id="CAJHJT010000001">
    <property type="protein sequence ID" value="CAD6992648.1"/>
    <property type="molecule type" value="Genomic_DNA"/>
</dbReference>
<evidence type="ECO:0000313" key="1">
    <source>
        <dbReference type="EMBL" id="CAD6992648.1"/>
    </source>
</evidence>
<keyword evidence="2" id="KW-1185">Reference proteome</keyword>
<name>A0A811U2Q5_CERCA</name>
<reference evidence="1" key="1">
    <citation type="submission" date="2020-11" db="EMBL/GenBank/DDBJ databases">
        <authorList>
            <person name="Whitehead M."/>
        </authorList>
    </citation>
    <scope>NUCLEOTIDE SEQUENCE</scope>
    <source>
        <strain evidence="1">EGII</strain>
    </source>
</reference>
<dbReference type="Proteomes" id="UP000606786">
    <property type="component" value="Unassembled WGS sequence"/>
</dbReference>
<accession>A0A811U2Q5</accession>
<dbReference type="AlphaFoldDB" id="A0A811U2Q5"/>
<proteinExistence type="predicted"/>
<evidence type="ECO:0000313" key="2">
    <source>
        <dbReference type="Proteomes" id="UP000606786"/>
    </source>
</evidence>
<sequence>MEIQQNCQQIRLIEALQPNVIGTEQPCVFQPHLHSSLATSCPPPPPPMCVDMKTTLGHSEQLLLLLLLPLNEVGQSKEMLTRLYNNSSLAPPLNSTLLS</sequence>
<gene>
    <name evidence="1" type="ORF">CCAP1982_LOCUS1493</name>
</gene>
<comment type="caution">
    <text evidence="1">The sequence shown here is derived from an EMBL/GenBank/DDBJ whole genome shotgun (WGS) entry which is preliminary data.</text>
</comment>